<dbReference type="PANTHER" id="PTHR45869:SF7">
    <property type="entry name" value="C-REACTIVE PROTEIN"/>
    <property type="match status" value="1"/>
</dbReference>
<evidence type="ECO:0000256" key="9">
    <source>
        <dbReference type="RuleBase" id="RU362112"/>
    </source>
</evidence>
<name>A0ABD0WTE6_UMBPY</name>
<dbReference type="Pfam" id="PF00354">
    <property type="entry name" value="Pentaxin"/>
    <property type="match status" value="1"/>
</dbReference>
<evidence type="ECO:0000256" key="8">
    <source>
        <dbReference type="PROSITE-ProRule" id="PRU01172"/>
    </source>
</evidence>
<evidence type="ECO:0000313" key="12">
    <source>
        <dbReference type="Proteomes" id="UP001557470"/>
    </source>
</evidence>
<feature type="signal peptide" evidence="9">
    <location>
        <begin position="1"/>
        <end position="16"/>
    </location>
</feature>
<evidence type="ECO:0000256" key="6">
    <source>
        <dbReference type="ARBA" id="ARBA00023157"/>
    </source>
</evidence>
<keyword evidence="12" id="KW-1185">Reference proteome</keyword>
<dbReference type="InterPro" id="IPR051005">
    <property type="entry name" value="Pentraxin_domain"/>
</dbReference>
<keyword evidence="6" id="KW-1015">Disulfide bond</keyword>
<dbReference type="InterPro" id="IPR001759">
    <property type="entry name" value="PTX_dom"/>
</dbReference>
<dbReference type="FunFam" id="2.60.120.200:FF:000070">
    <property type="entry name" value="Serum amyloid P-component"/>
    <property type="match status" value="1"/>
</dbReference>
<sequence>MEKLILFISLMVCCLAEKKDLSGKMFTFPVDSDTIYVKLKPDLTKTFLTTTVCMRYFTDLQRSYSLFSLASPSADNNLLLWNEKNGPFNVWVAQNHVSFYGMNNELNSWNSLCATWDSRTGIGQLWLNGKPSNRKSVSPGSTSLTGDLSIVLGQEQDSYEGSFDTKQSFVGSITDVYMWDTVLPSKNIQYYMHNEIYRPTEYDSMSKPGNVLNWVSLDFTTHGSVVVEDKIM</sequence>
<keyword evidence="5 9" id="KW-0106">Calcium</keyword>
<keyword evidence="2" id="KW-0964">Secreted</keyword>
<dbReference type="AlphaFoldDB" id="A0ABD0WTE6"/>
<dbReference type="SMART" id="SM00159">
    <property type="entry name" value="PTX"/>
    <property type="match status" value="1"/>
</dbReference>
<evidence type="ECO:0000256" key="7">
    <source>
        <dbReference type="ARBA" id="ARBA00038102"/>
    </source>
</evidence>
<comment type="cofactor">
    <cofactor evidence="9">
        <name>Ca(2+)</name>
        <dbReference type="ChEBI" id="CHEBI:29108"/>
    </cofactor>
    <text evidence="9">Binds 2 calcium ions per subunit.</text>
</comment>
<organism evidence="11 12">
    <name type="scientific">Umbra pygmaea</name>
    <name type="common">Eastern mudminnow</name>
    <dbReference type="NCBI Taxonomy" id="75934"/>
    <lineage>
        <taxon>Eukaryota</taxon>
        <taxon>Metazoa</taxon>
        <taxon>Chordata</taxon>
        <taxon>Craniata</taxon>
        <taxon>Vertebrata</taxon>
        <taxon>Euteleostomi</taxon>
        <taxon>Actinopterygii</taxon>
        <taxon>Neopterygii</taxon>
        <taxon>Teleostei</taxon>
        <taxon>Protacanthopterygii</taxon>
        <taxon>Esociformes</taxon>
        <taxon>Umbridae</taxon>
        <taxon>Umbra</taxon>
    </lineage>
</organism>
<evidence type="ECO:0000256" key="5">
    <source>
        <dbReference type="ARBA" id="ARBA00022837"/>
    </source>
</evidence>
<proteinExistence type="inferred from homology"/>
<dbReference type="EMBL" id="JAGEUA010000004">
    <property type="protein sequence ID" value="KAL0983658.1"/>
    <property type="molecule type" value="Genomic_DNA"/>
</dbReference>
<evidence type="ECO:0000259" key="10">
    <source>
        <dbReference type="PROSITE" id="PS51828"/>
    </source>
</evidence>
<comment type="caution">
    <text evidence="11">The sequence shown here is derived from an EMBL/GenBank/DDBJ whole genome shotgun (WGS) entry which is preliminary data.</text>
</comment>
<keyword evidence="3 9" id="KW-0479">Metal-binding</keyword>
<accession>A0ABD0WTE6</accession>
<reference evidence="11 12" key="1">
    <citation type="submission" date="2024-06" db="EMBL/GenBank/DDBJ databases">
        <authorList>
            <person name="Pan Q."/>
            <person name="Wen M."/>
            <person name="Jouanno E."/>
            <person name="Zahm M."/>
            <person name="Klopp C."/>
            <person name="Cabau C."/>
            <person name="Louis A."/>
            <person name="Berthelot C."/>
            <person name="Parey E."/>
            <person name="Roest Crollius H."/>
            <person name="Montfort J."/>
            <person name="Robinson-Rechavi M."/>
            <person name="Bouchez O."/>
            <person name="Lampietro C."/>
            <person name="Lopez Roques C."/>
            <person name="Donnadieu C."/>
            <person name="Postlethwait J."/>
            <person name="Bobe J."/>
            <person name="Verreycken H."/>
            <person name="Guiguen Y."/>
        </authorList>
    </citation>
    <scope>NUCLEOTIDE SEQUENCE [LARGE SCALE GENOMIC DNA]</scope>
    <source>
        <strain evidence="11">Up_M1</strain>
        <tissue evidence="11">Testis</tissue>
    </source>
</reference>
<gene>
    <name evidence="11" type="ORF">UPYG_G00130890</name>
</gene>
<comment type="caution">
    <text evidence="8">Lacks conserved residue(s) required for the propagation of feature annotation.</text>
</comment>
<feature type="domain" description="Pentraxin (PTX)" evidence="10">
    <location>
        <begin position="22"/>
        <end position="232"/>
    </location>
</feature>
<dbReference type="GO" id="GO:0046872">
    <property type="term" value="F:metal ion binding"/>
    <property type="evidence" value="ECO:0007669"/>
    <property type="project" value="UniProtKB-KW"/>
</dbReference>
<dbReference type="PROSITE" id="PS51828">
    <property type="entry name" value="PTX_2"/>
    <property type="match status" value="1"/>
</dbReference>
<evidence type="ECO:0000313" key="11">
    <source>
        <dbReference type="EMBL" id="KAL0983658.1"/>
    </source>
</evidence>
<dbReference type="Proteomes" id="UP001557470">
    <property type="component" value="Unassembled WGS sequence"/>
</dbReference>
<feature type="chain" id="PRO_5044533766" description="Pentraxin family member" evidence="9">
    <location>
        <begin position="17"/>
        <end position="232"/>
    </location>
</feature>
<dbReference type="Gene3D" id="2.60.120.200">
    <property type="match status" value="1"/>
</dbReference>
<dbReference type="InterPro" id="IPR013320">
    <property type="entry name" value="ConA-like_dom_sf"/>
</dbReference>
<comment type="similarity">
    <text evidence="7 9">Belongs to the pentraxin family.</text>
</comment>
<comment type="subcellular location">
    <subcellularLocation>
        <location evidence="1 9">Secreted</location>
    </subcellularLocation>
</comment>
<comment type="subunit">
    <text evidence="9">Homopentamer. Pentaxin (or pentraxin) have a discoid arrangement of 5 non-covalently bound subunits.</text>
</comment>
<keyword evidence="4 9" id="KW-0732">Signal</keyword>
<dbReference type="PANTHER" id="PTHR45869">
    <property type="entry name" value="C-REACTIVE PROTEIN-RELATED"/>
    <property type="match status" value="1"/>
</dbReference>
<evidence type="ECO:0000256" key="2">
    <source>
        <dbReference type="ARBA" id="ARBA00022525"/>
    </source>
</evidence>
<evidence type="ECO:0000256" key="1">
    <source>
        <dbReference type="ARBA" id="ARBA00004613"/>
    </source>
</evidence>
<dbReference type="PRINTS" id="PR00895">
    <property type="entry name" value="PENTAXIN"/>
</dbReference>
<evidence type="ECO:0000256" key="4">
    <source>
        <dbReference type="ARBA" id="ARBA00022729"/>
    </source>
</evidence>
<evidence type="ECO:0000256" key="3">
    <source>
        <dbReference type="ARBA" id="ARBA00022723"/>
    </source>
</evidence>
<protein>
    <recommendedName>
        <fullName evidence="9">Pentraxin family member</fullName>
    </recommendedName>
</protein>
<dbReference type="GO" id="GO:0005576">
    <property type="term" value="C:extracellular region"/>
    <property type="evidence" value="ECO:0007669"/>
    <property type="project" value="UniProtKB-SubCell"/>
</dbReference>
<dbReference type="SUPFAM" id="SSF49899">
    <property type="entry name" value="Concanavalin A-like lectins/glucanases"/>
    <property type="match status" value="1"/>
</dbReference>